<dbReference type="InterPro" id="IPR015422">
    <property type="entry name" value="PyrdxlP-dep_Trfase_small"/>
</dbReference>
<dbReference type="InterPro" id="IPR000653">
    <property type="entry name" value="DegT/StrS_aminotransferase"/>
</dbReference>
<evidence type="ECO:0000256" key="2">
    <source>
        <dbReference type="ARBA" id="ARBA00037999"/>
    </source>
</evidence>
<keyword evidence="5" id="KW-1185">Reference proteome</keyword>
<dbReference type="Gene3D" id="3.90.1150.10">
    <property type="entry name" value="Aspartate Aminotransferase, domain 1"/>
    <property type="match status" value="1"/>
</dbReference>
<dbReference type="PANTHER" id="PTHR30244:SF9">
    <property type="entry name" value="PROTEIN RV3402C"/>
    <property type="match status" value="1"/>
</dbReference>
<proteinExistence type="inferred from homology"/>
<dbReference type="CDD" id="cd00616">
    <property type="entry name" value="AHBA_syn"/>
    <property type="match status" value="1"/>
</dbReference>
<evidence type="ECO:0000313" key="5">
    <source>
        <dbReference type="Proteomes" id="UP000732399"/>
    </source>
</evidence>
<dbReference type="PANTHER" id="PTHR30244">
    <property type="entry name" value="TRANSAMINASE"/>
    <property type="match status" value="1"/>
</dbReference>
<reference evidence="4 5" key="1">
    <citation type="submission" date="2020-03" db="EMBL/GenBank/DDBJ databases">
        <authorList>
            <person name="Wang L."/>
            <person name="He N."/>
            <person name="Li Y."/>
            <person name="Fang Y."/>
            <person name="Zhang F."/>
        </authorList>
    </citation>
    <scope>NUCLEOTIDE SEQUENCE [LARGE SCALE GENOMIC DNA]</scope>
    <source>
        <strain evidence="4 5">36D10-4-7</strain>
    </source>
</reference>
<dbReference type="InterPro" id="IPR015421">
    <property type="entry name" value="PyrdxlP-dep_Trfase_major"/>
</dbReference>
<dbReference type="Proteomes" id="UP000732399">
    <property type="component" value="Unassembled WGS sequence"/>
</dbReference>
<name>A0ABX1CJ00_9SPHN</name>
<dbReference type="PIRSF" id="PIRSF000390">
    <property type="entry name" value="PLP_StrS"/>
    <property type="match status" value="1"/>
</dbReference>
<evidence type="ECO:0000256" key="1">
    <source>
        <dbReference type="ARBA" id="ARBA00022898"/>
    </source>
</evidence>
<keyword evidence="1 3" id="KW-0663">Pyridoxal phosphate</keyword>
<dbReference type="RefSeq" id="WP_168133465.1">
    <property type="nucleotide sequence ID" value="NZ_JAAVJH010000002.1"/>
</dbReference>
<dbReference type="InterPro" id="IPR015424">
    <property type="entry name" value="PyrdxlP-dep_Trfase"/>
</dbReference>
<accession>A0ABX1CJ00</accession>
<dbReference type="GO" id="GO:0008483">
    <property type="term" value="F:transaminase activity"/>
    <property type="evidence" value="ECO:0007669"/>
    <property type="project" value="UniProtKB-KW"/>
</dbReference>
<dbReference type="EMBL" id="JAAVJH010000002">
    <property type="protein sequence ID" value="NJR77970.1"/>
    <property type="molecule type" value="Genomic_DNA"/>
</dbReference>
<dbReference type="SUPFAM" id="SSF53383">
    <property type="entry name" value="PLP-dependent transferases"/>
    <property type="match status" value="1"/>
</dbReference>
<evidence type="ECO:0000256" key="3">
    <source>
        <dbReference type="RuleBase" id="RU004508"/>
    </source>
</evidence>
<keyword evidence="4" id="KW-0032">Aminotransferase</keyword>
<dbReference type="Pfam" id="PF01041">
    <property type="entry name" value="DegT_DnrJ_EryC1"/>
    <property type="match status" value="1"/>
</dbReference>
<protein>
    <submittedName>
        <fullName evidence="4">DegT/DnrJ/EryC1/StrS family aminotransferase</fullName>
    </submittedName>
</protein>
<keyword evidence="4" id="KW-0808">Transferase</keyword>
<evidence type="ECO:0000313" key="4">
    <source>
        <dbReference type="EMBL" id="NJR77970.1"/>
    </source>
</evidence>
<sequence>MPQDAIYVTQPSMPPVDEFVPFLEAIWRNRQLTNGGPFACDLERALAAYLDVPFVSLAANGTLALMIALQSLRLRGEVVTTPFSFVATSHALRWLGLTPVFADIDPATGNLDPAAVEAAITPRTAAILPVHCFGRPCATAALQRIADRHGIALVYDAAHAFGVRQDGASVLRHGSVSALSFHATKVFNTFEGGAVVCHDAEIYDRVGALRNFGFVDATMVGATGLNAKMSEVHAAFGLLQLRHLPAALEKRARIADAYRAGLGDVRGVTLFAPAADATANHGYFPILVEGGCAAVHRHLQDRGIVARRYFHPLICDMPAYRGSVPPDALPHARRMAEEILCLPIYPDLAADTVATIIATVRDAAAPAPRVAA</sequence>
<organism evidence="4 5">
    <name type="scientific">Sphingomonas corticis</name>
    <dbReference type="NCBI Taxonomy" id="2722791"/>
    <lineage>
        <taxon>Bacteria</taxon>
        <taxon>Pseudomonadati</taxon>
        <taxon>Pseudomonadota</taxon>
        <taxon>Alphaproteobacteria</taxon>
        <taxon>Sphingomonadales</taxon>
        <taxon>Sphingomonadaceae</taxon>
        <taxon>Sphingomonas</taxon>
    </lineage>
</organism>
<comment type="similarity">
    <text evidence="2 3">Belongs to the DegT/DnrJ/EryC1 family.</text>
</comment>
<dbReference type="Gene3D" id="3.40.640.10">
    <property type="entry name" value="Type I PLP-dependent aspartate aminotransferase-like (Major domain)"/>
    <property type="match status" value="1"/>
</dbReference>
<comment type="caution">
    <text evidence="4">The sequence shown here is derived from an EMBL/GenBank/DDBJ whole genome shotgun (WGS) entry which is preliminary data.</text>
</comment>
<gene>
    <name evidence="4" type="ORF">HBH26_04975</name>
</gene>